<evidence type="ECO:0000256" key="1">
    <source>
        <dbReference type="SAM" id="MobiDB-lite"/>
    </source>
</evidence>
<feature type="region of interest" description="Disordered" evidence="1">
    <location>
        <begin position="38"/>
        <end position="79"/>
    </location>
</feature>
<dbReference type="AlphaFoldDB" id="A0A7J6WBR4"/>
<accession>A0A7J6WBR4</accession>
<proteinExistence type="predicted"/>
<protein>
    <submittedName>
        <fullName evidence="2">Uncharacterized protein</fullName>
    </submittedName>
</protein>
<sequence length="79" mass="8543">MGIREHEETLMGLATLCIHVYKASQAMKGSFSRPKGFISVERRGERPSSSFHSHADDGVQPPLRQTSCSSGGTQGRPAV</sequence>
<dbReference type="Proteomes" id="UP000554482">
    <property type="component" value="Unassembled WGS sequence"/>
</dbReference>
<dbReference type="EMBL" id="JABWDY010018907">
    <property type="protein sequence ID" value="KAF5194308.1"/>
    <property type="molecule type" value="Genomic_DNA"/>
</dbReference>
<keyword evidence="3" id="KW-1185">Reference proteome</keyword>
<organism evidence="2 3">
    <name type="scientific">Thalictrum thalictroides</name>
    <name type="common">Rue-anemone</name>
    <name type="synonym">Anemone thalictroides</name>
    <dbReference type="NCBI Taxonomy" id="46969"/>
    <lineage>
        <taxon>Eukaryota</taxon>
        <taxon>Viridiplantae</taxon>
        <taxon>Streptophyta</taxon>
        <taxon>Embryophyta</taxon>
        <taxon>Tracheophyta</taxon>
        <taxon>Spermatophyta</taxon>
        <taxon>Magnoliopsida</taxon>
        <taxon>Ranunculales</taxon>
        <taxon>Ranunculaceae</taxon>
        <taxon>Thalictroideae</taxon>
        <taxon>Thalictrum</taxon>
    </lineage>
</organism>
<gene>
    <name evidence="2" type="ORF">FRX31_016106</name>
</gene>
<comment type="caution">
    <text evidence="2">The sequence shown here is derived from an EMBL/GenBank/DDBJ whole genome shotgun (WGS) entry which is preliminary data.</text>
</comment>
<evidence type="ECO:0000313" key="3">
    <source>
        <dbReference type="Proteomes" id="UP000554482"/>
    </source>
</evidence>
<dbReference type="OrthoDB" id="10604947at2759"/>
<evidence type="ECO:0000313" key="2">
    <source>
        <dbReference type="EMBL" id="KAF5194308.1"/>
    </source>
</evidence>
<name>A0A7J6WBR4_THATH</name>
<reference evidence="2 3" key="1">
    <citation type="submission" date="2020-06" db="EMBL/GenBank/DDBJ databases">
        <title>Transcriptomic and genomic resources for Thalictrum thalictroides and T. hernandezii: Facilitating candidate gene discovery in an emerging model plant lineage.</title>
        <authorList>
            <person name="Arias T."/>
            <person name="Riano-Pachon D.M."/>
            <person name="Di Stilio V.S."/>
        </authorList>
    </citation>
    <scope>NUCLEOTIDE SEQUENCE [LARGE SCALE GENOMIC DNA]</scope>
    <source>
        <strain evidence="3">cv. WT478/WT964</strain>
        <tissue evidence="2">Leaves</tissue>
    </source>
</reference>